<evidence type="ECO:0000313" key="3">
    <source>
        <dbReference type="EMBL" id="RZS62161.1"/>
    </source>
</evidence>
<dbReference type="Proteomes" id="UP000293852">
    <property type="component" value="Unassembled WGS sequence"/>
</dbReference>
<feature type="region of interest" description="Disordered" evidence="1">
    <location>
        <begin position="385"/>
        <end position="441"/>
    </location>
</feature>
<accession>A0A4Q7M474</accession>
<gene>
    <name evidence="3" type="ORF">EV386_2480</name>
</gene>
<feature type="compositionally biased region" description="Low complexity" evidence="1">
    <location>
        <begin position="256"/>
        <end position="266"/>
    </location>
</feature>
<feature type="compositionally biased region" description="Pro residues" evidence="1">
    <location>
        <begin position="406"/>
        <end position="418"/>
    </location>
</feature>
<dbReference type="AlphaFoldDB" id="A0A4Q7M474"/>
<proteinExistence type="predicted"/>
<keyword evidence="4" id="KW-1185">Reference proteome</keyword>
<feature type="compositionally biased region" description="Low complexity" evidence="1">
    <location>
        <begin position="280"/>
        <end position="315"/>
    </location>
</feature>
<evidence type="ECO:0000313" key="4">
    <source>
        <dbReference type="Proteomes" id="UP000293852"/>
    </source>
</evidence>
<dbReference type="EMBL" id="SGWX01000001">
    <property type="protein sequence ID" value="RZS62161.1"/>
    <property type="molecule type" value="Genomic_DNA"/>
</dbReference>
<evidence type="ECO:0000259" key="2">
    <source>
        <dbReference type="Pfam" id="PF18755"/>
    </source>
</evidence>
<sequence length="530" mass="55065">MPLFEVERDRPQLVKGADSGVGTTAHRVVDSHIDGLLGEQVFPVCPGSGPDEPHLLALDASGAPVVVELVARLDDDALSRALDHAGAAGRMTRGQLAALYPAGPQEFQRDVATFYDSVPVRRSQPGRGGARLIVICQEAEERVLNAVDFLRQPSMPVEVLRIGVVHGNDGRRFVDVSPLVIHPASAPDRPQIVQAPSSAVIASPAATGTQATAEDVAVVADALSRSPQGGAGAEQTDRLDPVPLPGVPTSPPAASPAPERATPAVRPVRRRSRTDRFSNAVPVAHAADAPAPSTAEPAAAPRPDTAPVTPPVATTPVPPPPAPTSPVPPPPAPMSSEAPAAPTPPEAAHAWLSEPAGHAASVASDPDRAAIAFGEVFAVISSPLDPHWPGAPGQDEPSGARWEAPFEPPRLRPAPAPEPWWQSPAPEPQPGDATSPSAADEEVDADLAALAVSLGVPTRLVWERPRRGQRFEATLHPDGVIELADGGRYRHPDAAASAVSGSPAAQGWSVWRLGSGTGRTLTEEFRARFA</sequence>
<comment type="caution">
    <text evidence="3">The sequence shown here is derived from an EMBL/GenBank/DDBJ whole genome shotgun (WGS) entry which is preliminary data.</text>
</comment>
<reference evidence="3 4" key="1">
    <citation type="submission" date="2019-02" db="EMBL/GenBank/DDBJ databases">
        <title>Sequencing the genomes of 1000 actinobacteria strains.</title>
        <authorList>
            <person name="Klenk H.-P."/>
        </authorList>
    </citation>
    <scope>NUCLEOTIDE SEQUENCE [LARGE SCALE GENOMIC DNA]</scope>
    <source>
        <strain evidence="3 4">DSM 16932</strain>
    </source>
</reference>
<dbReference type="InterPro" id="IPR040843">
    <property type="entry name" value="RAMA"/>
</dbReference>
<feature type="compositionally biased region" description="Pro residues" evidence="1">
    <location>
        <begin position="242"/>
        <end position="255"/>
    </location>
</feature>
<feature type="compositionally biased region" description="Pro residues" evidence="1">
    <location>
        <begin position="316"/>
        <end position="333"/>
    </location>
</feature>
<protein>
    <recommendedName>
        <fullName evidence="2">RAMA domain-containing protein</fullName>
    </recommendedName>
</protein>
<name>A0A4Q7M474_9MICO</name>
<dbReference type="OrthoDB" id="5149322at2"/>
<dbReference type="Pfam" id="PF18755">
    <property type="entry name" value="RAMA"/>
    <property type="match status" value="1"/>
</dbReference>
<dbReference type="RefSeq" id="WP_130415396.1">
    <property type="nucleotide sequence ID" value="NZ_SGWX01000001.1"/>
</dbReference>
<feature type="domain" description="RAMA" evidence="2">
    <location>
        <begin position="458"/>
        <end position="522"/>
    </location>
</feature>
<organism evidence="3 4">
    <name type="scientific">Xylanimonas ulmi</name>
    <dbReference type="NCBI Taxonomy" id="228973"/>
    <lineage>
        <taxon>Bacteria</taxon>
        <taxon>Bacillati</taxon>
        <taxon>Actinomycetota</taxon>
        <taxon>Actinomycetes</taxon>
        <taxon>Micrococcales</taxon>
        <taxon>Promicromonosporaceae</taxon>
        <taxon>Xylanimonas</taxon>
    </lineage>
</organism>
<feature type="region of interest" description="Disordered" evidence="1">
    <location>
        <begin position="224"/>
        <end position="359"/>
    </location>
</feature>
<evidence type="ECO:0000256" key="1">
    <source>
        <dbReference type="SAM" id="MobiDB-lite"/>
    </source>
</evidence>